<dbReference type="InterPro" id="IPR013324">
    <property type="entry name" value="RNA_pol_sigma_r3/r4-like"/>
</dbReference>
<name>A0A8G2BWV7_9BACT</name>
<dbReference type="Pfam" id="PF08281">
    <property type="entry name" value="Sigma70_r4_2"/>
    <property type="match status" value="1"/>
</dbReference>
<evidence type="ECO:0000313" key="3">
    <source>
        <dbReference type="Proteomes" id="UP000236725"/>
    </source>
</evidence>
<dbReference type="Gene3D" id="1.10.10.10">
    <property type="entry name" value="Winged helix-like DNA-binding domain superfamily/Winged helix DNA-binding domain"/>
    <property type="match status" value="1"/>
</dbReference>
<gene>
    <name evidence="2" type="ORF">SAMN05444001_11060</name>
</gene>
<dbReference type="AlphaFoldDB" id="A0A8G2BWV7"/>
<proteinExistence type="predicted"/>
<dbReference type="EMBL" id="FNVS01000010">
    <property type="protein sequence ID" value="SEF94668.1"/>
    <property type="molecule type" value="Genomic_DNA"/>
</dbReference>
<reference evidence="2 3" key="1">
    <citation type="submission" date="2016-10" db="EMBL/GenBank/DDBJ databases">
        <authorList>
            <person name="Varghese N."/>
            <person name="Submissions S."/>
        </authorList>
    </citation>
    <scope>NUCLEOTIDE SEQUENCE [LARGE SCALE GENOMIC DNA]</scope>
    <source>
        <strain evidence="2 3">DSM 29073</strain>
    </source>
</reference>
<dbReference type="Proteomes" id="UP000236725">
    <property type="component" value="Unassembled WGS sequence"/>
</dbReference>
<dbReference type="SUPFAM" id="SSF88659">
    <property type="entry name" value="Sigma3 and sigma4 domains of RNA polymerase sigma factors"/>
    <property type="match status" value="1"/>
</dbReference>
<dbReference type="GO" id="GO:0006352">
    <property type="term" value="P:DNA-templated transcription initiation"/>
    <property type="evidence" value="ECO:0007669"/>
    <property type="project" value="InterPro"/>
</dbReference>
<sequence length="122" mass="13943">MENNKDALKGRIIVAMRNIFVSEYRKIVNKYADQQIWTDIDLSSDAVFSSSTTNSYSMQDVSKALRSISNELKVPFSLFISGYKYEEIAKHLNIPVGTVKSRIYFARQALHKVLSNDKDDSK</sequence>
<keyword evidence="3" id="KW-1185">Reference proteome</keyword>
<organism evidence="2 3">
    <name type="scientific">Parabacteroides chinchillae</name>
    <dbReference type="NCBI Taxonomy" id="871327"/>
    <lineage>
        <taxon>Bacteria</taxon>
        <taxon>Pseudomonadati</taxon>
        <taxon>Bacteroidota</taxon>
        <taxon>Bacteroidia</taxon>
        <taxon>Bacteroidales</taxon>
        <taxon>Tannerellaceae</taxon>
        <taxon>Parabacteroides</taxon>
    </lineage>
</organism>
<evidence type="ECO:0000259" key="1">
    <source>
        <dbReference type="Pfam" id="PF08281"/>
    </source>
</evidence>
<accession>A0A8G2BWV7</accession>
<feature type="domain" description="RNA polymerase sigma factor 70 region 4 type 2" evidence="1">
    <location>
        <begin position="60"/>
        <end position="110"/>
    </location>
</feature>
<dbReference type="InterPro" id="IPR036388">
    <property type="entry name" value="WH-like_DNA-bd_sf"/>
</dbReference>
<dbReference type="GO" id="GO:0016987">
    <property type="term" value="F:sigma factor activity"/>
    <property type="evidence" value="ECO:0007669"/>
    <property type="project" value="InterPro"/>
</dbReference>
<protein>
    <submittedName>
        <fullName evidence="2">RNA polymerase sigma-70 factor, ECF subfamily</fullName>
    </submittedName>
</protein>
<comment type="caution">
    <text evidence="2">The sequence shown here is derived from an EMBL/GenBank/DDBJ whole genome shotgun (WGS) entry which is preliminary data.</text>
</comment>
<evidence type="ECO:0000313" key="2">
    <source>
        <dbReference type="EMBL" id="SEF94668.1"/>
    </source>
</evidence>
<dbReference type="GO" id="GO:0003677">
    <property type="term" value="F:DNA binding"/>
    <property type="evidence" value="ECO:0007669"/>
    <property type="project" value="InterPro"/>
</dbReference>
<dbReference type="InterPro" id="IPR013249">
    <property type="entry name" value="RNA_pol_sigma70_r4_t2"/>
</dbReference>
<dbReference type="RefSeq" id="WP_099463208.1">
    <property type="nucleotide sequence ID" value="NZ_FNVS01000010.1"/>
</dbReference>